<organism evidence="2 3">
    <name type="scientific">Bimuria novae-zelandiae CBS 107.79</name>
    <dbReference type="NCBI Taxonomy" id="1447943"/>
    <lineage>
        <taxon>Eukaryota</taxon>
        <taxon>Fungi</taxon>
        <taxon>Dikarya</taxon>
        <taxon>Ascomycota</taxon>
        <taxon>Pezizomycotina</taxon>
        <taxon>Dothideomycetes</taxon>
        <taxon>Pleosporomycetidae</taxon>
        <taxon>Pleosporales</taxon>
        <taxon>Massarineae</taxon>
        <taxon>Didymosphaeriaceae</taxon>
        <taxon>Bimuria</taxon>
    </lineage>
</organism>
<name>A0A6A5W4C2_9PLEO</name>
<feature type="region of interest" description="Disordered" evidence="1">
    <location>
        <begin position="106"/>
        <end position="155"/>
    </location>
</feature>
<dbReference type="Proteomes" id="UP000800036">
    <property type="component" value="Unassembled WGS sequence"/>
</dbReference>
<sequence length="346" mass="39530">MEQGIQEGNEGTKSQVLCDPKAAEKAERWDELAFIVRAKENFVQDLTKPFGHSTTTGPLTNAQLKDAYNLHYNRSVGNKACIKRYRNDKQKVYDEFPDYPRSIVYTPKQPVSQKDKPIDQGTVNGVGGAETEGDTQESELRSTSKGSRQALKRHQRNIESGDLRRYVEASWSIPDDGHETGVEFVLNYSIGRFMGAVTIPLKHIKTSREYVELRKHNFVESIVLSGVSVITLQRYSRCISPVPLSKLPHYDLAIVSSSEQYGTWDFEATVDLYELATQLKDDHVRGLILKYWKEELRPLIRYEVGLDELNMLFDRFPADDPAVQFWAHAVQQYYSLDQQDIDVDMG</sequence>
<protein>
    <submittedName>
        <fullName evidence="2">Uncharacterized protein</fullName>
    </submittedName>
</protein>
<accession>A0A6A5W4C2</accession>
<dbReference type="OrthoDB" id="3799546at2759"/>
<dbReference type="EMBL" id="ML976656">
    <property type="protein sequence ID" value="KAF1980337.1"/>
    <property type="molecule type" value="Genomic_DNA"/>
</dbReference>
<keyword evidence="3" id="KW-1185">Reference proteome</keyword>
<dbReference type="AlphaFoldDB" id="A0A6A5W4C2"/>
<reference evidence="2" key="1">
    <citation type="journal article" date="2020" name="Stud. Mycol.">
        <title>101 Dothideomycetes genomes: a test case for predicting lifestyles and emergence of pathogens.</title>
        <authorList>
            <person name="Haridas S."/>
            <person name="Albert R."/>
            <person name="Binder M."/>
            <person name="Bloem J."/>
            <person name="Labutti K."/>
            <person name="Salamov A."/>
            <person name="Andreopoulos B."/>
            <person name="Baker S."/>
            <person name="Barry K."/>
            <person name="Bills G."/>
            <person name="Bluhm B."/>
            <person name="Cannon C."/>
            <person name="Castanera R."/>
            <person name="Culley D."/>
            <person name="Daum C."/>
            <person name="Ezra D."/>
            <person name="Gonzalez J."/>
            <person name="Henrissat B."/>
            <person name="Kuo A."/>
            <person name="Liang C."/>
            <person name="Lipzen A."/>
            <person name="Lutzoni F."/>
            <person name="Magnuson J."/>
            <person name="Mondo S."/>
            <person name="Nolan M."/>
            <person name="Ohm R."/>
            <person name="Pangilinan J."/>
            <person name="Park H.-J."/>
            <person name="Ramirez L."/>
            <person name="Alfaro M."/>
            <person name="Sun H."/>
            <person name="Tritt A."/>
            <person name="Yoshinaga Y."/>
            <person name="Zwiers L.-H."/>
            <person name="Turgeon B."/>
            <person name="Goodwin S."/>
            <person name="Spatafora J."/>
            <person name="Crous P."/>
            <person name="Grigoriev I."/>
        </authorList>
    </citation>
    <scope>NUCLEOTIDE SEQUENCE</scope>
    <source>
        <strain evidence="2">CBS 107.79</strain>
    </source>
</reference>
<proteinExistence type="predicted"/>
<evidence type="ECO:0000313" key="3">
    <source>
        <dbReference type="Proteomes" id="UP000800036"/>
    </source>
</evidence>
<evidence type="ECO:0000313" key="2">
    <source>
        <dbReference type="EMBL" id="KAF1980337.1"/>
    </source>
</evidence>
<gene>
    <name evidence="2" type="ORF">BU23DRAFT_625603</name>
</gene>
<evidence type="ECO:0000256" key="1">
    <source>
        <dbReference type="SAM" id="MobiDB-lite"/>
    </source>
</evidence>